<feature type="transmembrane region" description="Helical" evidence="1">
    <location>
        <begin position="39"/>
        <end position="57"/>
    </location>
</feature>
<reference evidence="2" key="1">
    <citation type="journal article" date="2012" name="Science">
        <title>Fermentation, hydrogen, and sulfur metabolism in multiple uncultivated bacterial phyla.</title>
        <authorList>
            <person name="Wrighton K.C."/>
            <person name="Thomas B.C."/>
            <person name="Sharon I."/>
            <person name="Miller C.S."/>
            <person name="Castelle C.J."/>
            <person name="VerBerkmoes N.C."/>
            <person name="Wilkins M.J."/>
            <person name="Hettich R.L."/>
            <person name="Lipton M.S."/>
            <person name="Williams K.H."/>
            <person name="Long P.E."/>
            <person name="Banfield J.F."/>
        </authorList>
    </citation>
    <scope>NUCLEOTIDE SEQUENCE [LARGE SCALE GENOMIC DNA]</scope>
</reference>
<name>K2FZ46_9BACT</name>
<proteinExistence type="predicted"/>
<dbReference type="InterPro" id="IPR014509">
    <property type="entry name" value="YjdF-like"/>
</dbReference>
<comment type="caution">
    <text evidence="2">The sequence shown here is derived from an EMBL/GenBank/DDBJ whole genome shotgun (WGS) entry which is preliminary data.</text>
</comment>
<gene>
    <name evidence="2" type="ORF">ACD_3C00086G0062</name>
</gene>
<feature type="transmembrane region" description="Helical" evidence="1">
    <location>
        <begin position="171"/>
        <end position="188"/>
    </location>
</feature>
<feature type="transmembrane region" description="Helical" evidence="1">
    <location>
        <begin position="62"/>
        <end position="78"/>
    </location>
</feature>
<feature type="transmembrane region" description="Helical" evidence="1">
    <location>
        <begin position="126"/>
        <end position="143"/>
    </location>
</feature>
<feature type="transmembrane region" description="Helical" evidence="1">
    <location>
        <begin position="98"/>
        <end position="114"/>
    </location>
</feature>
<keyword evidence="1" id="KW-0812">Transmembrane</keyword>
<organism evidence="2">
    <name type="scientific">uncultured bacterium</name>
    <name type="common">gcode 4</name>
    <dbReference type="NCBI Taxonomy" id="1234023"/>
    <lineage>
        <taxon>Bacteria</taxon>
        <taxon>environmental samples</taxon>
    </lineage>
</organism>
<evidence type="ECO:0000313" key="2">
    <source>
        <dbReference type="EMBL" id="EKE28218.1"/>
    </source>
</evidence>
<accession>K2FZ46</accession>
<dbReference type="Pfam" id="PF09997">
    <property type="entry name" value="DUF2238"/>
    <property type="match status" value="1"/>
</dbReference>
<keyword evidence="1" id="KW-0472">Membrane</keyword>
<evidence type="ECO:0000256" key="1">
    <source>
        <dbReference type="SAM" id="Phobius"/>
    </source>
</evidence>
<dbReference type="EMBL" id="AMFJ01000360">
    <property type="protein sequence ID" value="EKE28218.1"/>
    <property type="molecule type" value="Genomic_DNA"/>
</dbReference>
<protein>
    <submittedName>
        <fullName evidence="2">Uncharacterized protein</fullName>
    </submittedName>
</protein>
<dbReference type="AlphaFoldDB" id="K2FZ46"/>
<sequence length="195" mass="23323">MKNSEMKTLFGFRLLMWLLIAFEFLNWVNVLHFTLDFSWHWLLITDLLIWIITEIVIKNKKGINLNLVLPIIALSTYLDVSGDMFHLYSKVHNYDKFLHFWISALIAYVIYETLKDKLYKEHYDKALSSIIIISIASLFWMLYEIEEYLEDLLINKKILRMWDSFDTGLDLLMDLLGGIFIVMILLVLHRKKRKL</sequence>
<keyword evidence="1" id="KW-1133">Transmembrane helix</keyword>
<feature type="transmembrane region" description="Helical" evidence="1">
    <location>
        <begin position="12"/>
        <end position="33"/>
    </location>
</feature>